<dbReference type="OrthoDB" id="573854at2"/>
<dbReference type="EMBL" id="FTNI01000003">
    <property type="protein sequence ID" value="SIQ66703.1"/>
    <property type="molecule type" value="Genomic_DNA"/>
</dbReference>
<evidence type="ECO:0008006" key="3">
    <source>
        <dbReference type="Google" id="ProtNLM"/>
    </source>
</evidence>
<sequence length="74" mass="8329">MGRTVRLTATVTADDGGMYCARCVQVEVACEGHTVDEALDRLRQALEHYFKRRAIPHPHLHPPIVVPIEVRLPD</sequence>
<dbReference type="AlphaFoldDB" id="A0A1N6UM64"/>
<accession>A0A1N6UM64</accession>
<dbReference type="InterPro" id="IPR035069">
    <property type="entry name" value="TTHA1013/TTHA0281-like"/>
</dbReference>
<evidence type="ECO:0000313" key="2">
    <source>
        <dbReference type="Proteomes" id="UP000186096"/>
    </source>
</evidence>
<keyword evidence="2" id="KW-1185">Reference proteome</keyword>
<protein>
    <recommendedName>
        <fullName evidence="3">HicB_like antitoxin of toxin-antitoxin system</fullName>
    </recommendedName>
</protein>
<name>A0A1N6UM64_9ACTN</name>
<reference evidence="2" key="1">
    <citation type="submission" date="2017-01" db="EMBL/GenBank/DDBJ databases">
        <authorList>
            <person name="Varghese N."/>
            <person name="Submissions S."/>
        </authorList>
    </citation>
    <scope>NUCLEOTIDE SEQUENCE [LARGE SCALE GENOMIC DNA]</scope>
    <source>
        <strain evidence="2">ATCC 12950</strain>
    </source>
</reference>
<dbReference type="Proteomes" id="UP000186096">
    <property type="component" value="Unassembled WGS sequence"/>
</dbReference>
<evidence type="ECO:0000313" key="1">
    <source>
        <dbReference type="EMBL" id="SIQ66703.1"/>
    </source>
</evidence>
<dbReference type="SUPFAM" id="SSF143100">
    <property type="entry name" value="TTHA1013/TTHA0281-like"/>
    <property type="match status" value="1"/>
</dbReference>
<dbReference type="Gene3D" id="3.30.160.250">
    <property type="match status" value="1"/>
</dbReference>
<organism evidence="1 2">
    <name type="scientific">Microbispora rosea</name>
    <dbReference type="NCBI Taxonomy" id="58117"/>
    <lineage>
        <taxon>Bacteria</taxon>
        <taxon>Bacillati</taxon>
        <taxon>Actinomycetota</taxon>
        <taxon>Actinomycetes</taxon>
        <taxon>Streptosporangiales</taxon>
        <taxon>Streptosporangiaceae</taxon>
        <taxon>Microbispora</taxon>
    </lineage>
</organism>
<dbReference type="STRING" id="58117.SAMN05421833_10377"/>
<gene>
    <name evidence="1" type="ORF">SAMN05421833_10377</name>
</gene>
<proteinExistence type="predicted"/>
<dbReference type="RefSeq" id="WP_083743982.1">
    <property type="nucleotide sequence ID" value="NZ_FTNI01000003.1"/>
</dbReference>